<accession>A0A7J9LH12</accession>
<name>A0A7J9LH12_GOSSC</name>
<dbReference type="Proteomes" id="UP000593576">
    <property type="component" value="Unassembled WGS sequence"/>
</dbReference>
<sequence>MEAAMGLVDKKAFEDFVTTFWNIWNSRNNALFWGKDEDAIRMIVEWVELCTLIEGINLARTKNLGKVIFGLGKEII</sequence>
<evidence type="ECO:0000313" key="2">
    <source>
        <dbReference type="Proteomes" id="UP000593576"/>
    </source>
</evidence>
<comment type="caution">
    <text evidence="1">The sequence shown here is derived from an EMBL/GenBank/DDBJ whole genome shotgun (WGS) entry which is preliminary data.</text>
</comment>
<proteinExistence type="predicted"/>
<reference evidence="1 2" key="1">
    <citation type="journal article" date="2019" name="Genome Biol. Evol.">
        <title>Insights into the evolution of the New World diploid cottons (Gossypium, subgenus Houzingenia) based on genome sequencing.</title>
        <authorList>
            <person name="Grover C.E."/>
            <person name="Arick M.A. 2nd"/>
            <person name="Thrash A."/>
            <person name="Conover J.L."/>
            <person name="Sanders W.S."/>
            <person name="Peterson D.G."/>
            <person name="Frelichowski J.E."/>
            <person name="Scheffler J.A."/>
            <person name="Scheffler B.E."/>
            <person name="Wendel J.F."/>
        </authorList>
    </citation>
    <scope>NUCLEOTIDE SEQUENCE [LARGE SCALE GENOMIC DNA]</scope>
    <source>
        <strain evidence="1">1</strain>
        <tissue evidence="1">Leaf</tissue>
    </source>
</reference>
<dbReference type="AlphaFoldDB" id="A0A7J9LH12"/>
<gene>
    <name evidence="1" type="ORF">Goshw_019726</name>
</gene>
<keyword evidence="2" id="KW-1185">Reference proteome</keyword>
<evidence type="ECO:0000313" key="1">
    <source>
        <dbReference type="EMBL" id="MBA0857973.1"/>
    </source>
</evidence>
<dbReference type="OrthoDB" id="997279at2759"/>
<protein>
    <submittedName>
        <fullName evidence="1">Uncharacterized protein</fullName>
    </submittedName>
</protein>
<dbReference type="EMBL" id="JABFAF010000006">
    <property type="protein sequence ID" value="MBA0857973.1"/>
    <property type="molecule type" value="Genomic_DNA"/>
</dbReference>
<organism evidence="1 2">
    <name type="scientific">Gossypium schwendimanii</name>
    <name type="common">Cotton</name>
    <dbReference type="NCBI Taxonomy" id="34291"/>
    <lineage>
        <taxon>Eukaryota</taxon>
        <taxon>Viridiplantae</taxon>
        <taxon>Streptophyta</taxon>
        <taxon>Embryophyta</taxon>
        <taxon>Tracheophyta</taxon>
        <taxon>Spermatophyta</taxon>
        <taxon>Magnoliopsida</taxon>
        <taxon>eudicotyledons</taxon>
        <taxon>Gunneridae</taxon>
        <taxon>Pentapetalae</taxon>
        <taxon>rosids</taxon>
        <taxon>malvids</taxon>
        <taxon>Malvales</taxon>
        <taxon>Malvaceae</taxon>
        <taxon>Malvoideae</taxon>
        <taxon>Gossypium</taxon>
    </lineage>
</organism>